<sequence>MKAIVINYGVGNLFSISSALKRNGFDVEISEELKEADLIVFPGVGSFSAVSKFINDRKDKINELRNNGISFLGVCLGMQIMFDEGTEGGYSKGLGWFKGKVDKIDAQVKLPHIGWDKIYNLGNCELAENLDGKYAYFVHSYVAYTKDNIAMISHYGIDYPVMICKDNIVGTQFHPEKSSNTGKIFFYNLKRWLKS</sequence>
<keyword evidence="7 10" id="KW-0456">Lyase</keyword>
<dbReference type="PANTHER" id="PTHR42701">
    <property type="entry name" value="IMIDAZOLE GLYCEROL PHOSPHATE SYNTHASE SUBUNIT HISH"/>
    <property type="match status" value="1"/>
</dbReference>
<evidence type="ECO:0000256" key="10">
    <source>
        <dbReference type="HAMAP-Rule" id="MF_00278"/>
    </source>
</evidence>
<dbReference type="InterPro" id="IPR029062">
    <property type="entry name" value="Class_I_gatase-like"/>
</dbReference>
<dbReference type="OrthoDB" id="33401at2157"/>
<gene>
    <name evidence="10" type="primary">hisH</name>
    <name evidence="13" type="ORF">B6F84_09805</name>
</gene>
<dbReference type="Proteomes" id="UP000193404">
    <property type="component" value="Chromosome"/>
</dbReference>
<feature type="active site" evidence="10 11">
    <location>
        <position position="176"/>
    </location>
</feature>
<comment type="catalytic activity">
    <reaction evidence="8 10">
        <text>5-[(5-phospho-1-deoxy-D-ribulos-1-ylimino)methylamino]-1-(5-phospho-beta-D-ribosyl)imidazole-4-carboxamide + L-glutamine = D-erythro-1-(imidazol-4-yl)glycerol 3-phosphate + 5-amino-1-(5-phospho-beta-D-ribosyl)imidazole-4-carboxamide + L-glutamate + H(+)</text>
        <dbReference type="Rhea" id="RHEA:24793"/>
        <dbReference type="ChEBI" id="CHEBI:15378"/>
        <dbReference type="ChEBI" id="CHEBI:29985"/>
        <dbReference type="ChEBI" id="CHEBI:58278"/>
        <dbReference type="ChEBI" id="CHEBI:58359"/>
        <dbReference type="ChEBI" id="CHEBI:58475"/>
        <dbReference type="ChEBI" id="CHEBI:58525"/>
        <dbReference type="EC" id="4.3.2.10"/>
    </reaction>
</comment>
<reference evidence="13 14" key="1">
    <citation type="submission" date="2017-03" db="EMBL/GenBank/DDBJ databases">
        <title>Sulfur activation and transportation mechanism of thermophilic Archaea Acidianus manzaensis YN-25.</title>
        <authorList>
            <person name="Ma Y."/>
            <person name="Yang Y."/>
            <person name="Xia J."/>
        </authorList>
    </citation>
    <scope>NUCLEOTIDE SEQUENCE [LARGE SCALE GENOMIC DNA]</scope>
    <source>
        <strain evidence="13 14">YN-25</strain>
    </source>
</reference>
<comment type="function">
    <text evidence="10">IGPS catalyzes the conversion of PRFAR and glutamine to IGP, AICAR and glutamate. The HisH subunit catalyzes the hydrolysis of glutamine to glutamate and ammonia as part of the synthesis of IGP and AICAR. The resulting ammonia molecule is channeled to the active site of HisF.</text>
</comment>
<keyword evidence="5 10" id="KW-0315">Glutamine amidotransferase</keyword>
<dbReference type="GeneID" id="41591219"/>
<dbReference type="EMBL" id="CP020477">
    <property type="protein sequence ID" value="ARM76290.1"/>
    <property type="molecule type" value="Genomic_DNA"/>
</dbReference>
<comment type="catalytic activity">
    <reaction evidence="9 10">
        <text>L-glutamine + H2O = L-glutamate + NH4(+)</text>
        <dbReference type="Rhea" id="RHEA:15889"/>
        <dbReference type="ChEBI" id="CHEBI:15377"/>
        <dbReference type="ChEBI" id="CHEBI:28938"/>
        <dbReference type="ChEBI" id="CHEBI:29985"/>
        <dbReference type="ChEBI" id="CHEBI:58359"/>
        <dbReference type="EC" id="3.5.1.2"/>
    </reaction>
</comment>
<evidence type="ECO:0000259" key="12">
    <source>
        <dbReference type="Pfam" id="PF00117"/>
    </source>
</evidence>
<dbReference type="RefSeq" id="WP_148692075.1">
    <property type="nucleotide sequence ID" value="NZ_CP020477.1"/>
</dbReference>
<dbReference type="InterPro" id="IPR017926">
    <property type="entry name" value="GATASE"/>
</dbReference>
<evidence type="ECO:0000256" key="1">
    <source>
        <dbReference type="ARBA" id="ARBA00005091"/>
    </source>
</evidence>
<evidence type="ECO:0000256" key="6">
    <source>
        <dbReference type="ARBA" id="ARBA00023102"/>
    </source>
</evidence>
<dbReference type="STRING" id="282676.B6F84_09805"/>
<dbReference type="UniPathway" id="UPA00031">
    <property type="reaction ID" value="UER00010"/>
</dbReference>
<keyword evidence="6 10" id="KW-0368">Histidine biosynthesis</keyword>
<evidence type="ECO:0000256" key="9">
    <source>
        <dbReference type="ARBA" id="ARBA00049534"/>
    </source>
</evidence>
<dbReference type="Gene3D" id="3.40.50.880">
    <property type="match status" value="1"/>
</dbReference>
<feature type="domain" description="Glutamine amidotransferase" evidence="12">
    <location>
        <begin position="16"/>
        <end position="183"/>
    </location>
</feature>
<dbReference type="GO" id="GO:0004359">
    <property type="term" value="F:glutaminase activity"/>
    <property type="evidence" value="ECO:0007669"/>
    <property type="project" value="UniProtKB-EC"/>
</dbReference>
<keyword evidence="14" id="KW-1185">Reference proteome</keyword>
<organism evidence="13 14">
    <name type="scientific">Acidianus manzaensis</name>
    <dbReference type="NCBI Taxonomy" id="282676"/>
    <lineage>
        <taxon>Archaea</taxon>
        <taxon>Thermoproteota</taxon>
        <taxon>Thermoprotei</taxon>
        <taxon>Sulfolobales</taxon>
        <taxon>Sulfolobaceae</taxon>
        <taxon>Acidianus</taxon>
    </lineage>
</organism>
<dbReference type="GO" id="GO:0016829">
    <property type="term" value="F:lyase activity"/>
    <property type="evidence" value="ECO:0007669"/>
    <property type="project" value="UniProtKB-KW"/>
</dbReference>
<dbReference type="PANTHER" id="PTHR42701:SF1">
    <property type="entry name" value="IMIDAZOLE GLYCEROL PHOSPHATE SYNTHASE SUBUNIT HISH"/>
    <property type="match status" value="1"/>
</dbReference>
<evidence type="ECO:0000313" key="14">
    <source>
        <dbReference type="Proteomes" id="UP000193404"/>
    </source>
</evidence>
<dbReference type="Pfam" id="PF00117">
    <property type="entry name" value="GATase"/>
    <property type="match status" value="1"/>
</dbReference>
<evidence type="ECO:0000256" key="7">
    <source>
        <dbReference type="ARBA" id="ARBA00023239"/>
    </source>
</evidence>
<dbReference type="GO" id="GO:0000105">
    <property type="term" value="P:L-histidine biosynthetic process"/>
    <property type="evidence" value="ECO:0007669"/>
    <property type="project" value="UniProtKB-UniRule"/>
</dbReference>
<dbReference type="SUPFAM" id="SSF52317">
    <property type="entry name" value="Class I glutamine amidotransferase-like"/>
    <property type="match status" value="1"/>
</dbReference>
<dbReference type="NCBIfam" id="TIGR01855">
    <property type="entry name" value="IMP_synth_hisH"/>
    <property type="match status" value="1"/>
</dbReference>
<dbReference type="AlphaFoldDB" id="A0A1W6K1D4"/>
<name>A0A1W6K1D4_9CREN</name>
<protein>
    <recommendedName>
        <fullName evidence="10">Imidazole glycerol phosphate synthase subunit HisH</fullName>
        <ecNumber evidence="10">4.3.2.10</ecNumber>
    </recommendedName>
    <alternativeName>
        <fullName evidence="10">IGP synthase glutaminase subunit</fullName>
        <ecNumber evidence="10">3.5.1.2</ecNumber>
    </alternativeName>
    <alternativeName>
        <fullName evidence="10">IGP synthase subunit HisH</fullName>
    </alternativeName>
    <alternativeName>
        <fullName evidence="10">ImGP synthase subunit HisH</fullName>
        <shortName evidence="10">IGPS subunit HisH</shortName>
    </alternativeName>
</protein>
<feature type="active site" evidence="10 11">
    <location>
        <position position="174"/>
    </location>
</feature>
<proteinExistence type="inferred from homology"/>
<keyword evidence="3 10" id="KW-0028">Amino-acid biosynthesis</keyword>
<dbReference type="PROSITE" id="PS51273">
    <property type="entry name" value="GATASE_TYPE_1"/>
    <property type="match status" value="1"/>
</dbReference>
<dbReference type="InterPro" id="IPR010139">
    <property type="entry name" value="Imidazole-glycPsynth_HisH"/>
</dbReference>
<evidence type="ECO:0000256" key="3">
    <source>
        <dbReference type="ARBA" id="ARBA00022605"/>
    </source>
</evidence>
<dbReference type="KEGG" id="aman:B6F84_09805"/>
<comment type="pathway">
    <text evidence="1 10">Amino-acid biosynthesis; L-histidine biosynthesis; L-histidine from 5-phospho-alpha-D-ribose 1-diphosphate: step 5/9.</text>
</comment>
<evidence type="ECO:0000256" key="8">
    <source>
        <dbReference type="ARBA" id="ARBA00047838"/>
    </source>
</evidence>
<dbReference type="GO" id="GO:0005737">
    <property type="term" value="C:cytoplasm"/>
    <property type="evidence" value="ECO:0007669"/>
    <property type="project" value="UniProtKB-SubCell"/>
</dbReference>
<dbReference type="HAMAP" id="MF_00278">
    <property type="entry name" value="HisH"/>
    <property type="match status" value="1"/>
</dbReference>
<keyword evidence="10" id="KW-0963">Cytoplasm</keyword>
<evidence type="ECO:0000256" key="2">
    <source>
        <dbReference type="ARBA" id="ARBA00011152"/>
    </source>
</evidence>
<dbReference type="EC" id="3.5.1.2" evidence="10"/>
<keyword evidence="4 10" id="KW-0378">Hydrolase</keyword>
<dbReference type="CDD" id="cd01748">
    <property type="entry name" value="GATase1_IGP_Synthase"/>
    <property type="match status" value="1"/>
</dbReference>
<comment type="subunit">
    <text evidence="2 10">Heterodimer of HisH and HisF.</text>
</comment>
<dbReference type="GO" id="GO:0000107">
    <property type="term" value="F:imidazoleglycerol-phosphate synthase activity"/>
    <property type="evidence" value="ECO:0007669"/>
    <property type="project" value="UniProtKB-UniRule"/>
</dbReference>
<feature type="active site" description="Nucleophile" evidence="10 11">
    <location>
        <position position="75"/>
    </location>
</feature>
<dbReference type="PIRSF" id="PIRSF000495">
    <property type="entry name" value="Amidotransf_hisH"/>
    <property type="match status" value="1"/>
</dbReference>
<accession>A0A1W6K1D4</accession>
<evidence type="ECO:0000256" key="11">
    <source>
        <dbReference type="PIRSR" id="PIRSR000495-1"/>
    </source>
</evidence>
<comment type="subcellular location">
    <subcellularLocation>
        <location evidence="10">Cytoplasm</location>
    </subcellularLocation>
</comment>
<evidence type="ECO:0000313" key="13">
    <source>
        <dbReference type="EMBL" id="ARM76290.1"/>
    </source>
</evidence>
<evidence type="ECO:0000256" key="4">
    <source>
        <dbReference type="ARBA" id="ARBA00022801"/>
    </source>
</evidence>
<dbReference type="EC" id="4.3.2.10" evidence="10"/>
<evidence type="ECO:0000256" key="5">
    <source>
        <dbReference type="ARBA" id="ARBA00022962"/>
    </source>
</evidence>